<keyword evidence="5 10" id="KW-0812">Transmembrane</keyword>
<dbReference type="PANTHER" id="PTHR45138:SF9">
    <property type="entry name" value="DIGUANYLATE CYCLASE DGCM-RELATED"/>
    <property type="match status" value="1"/>
</dbReference>
<evidence type="ECO:0000256" key="7">
    <source>
        <dbReference type="ARBA" id="ARBA00023136"/>
    </source>
</evidence>
<dbReference type="EMBL" id="JABBFO010000001">
    <property type="protein sequence ID" value="MBT0726097.1"/>
    <property type="molecule type" value="Genomic_DNA"/>
</dbReference>
<evidence type="ECO:0000256" key="4">
    <source>
        <dbReference type="ARBA" id="ARBA00022475"/>
    </source>
</evidence>
<keyword evidence="6 10" id="KW-1133">Transmembrane helix</keyword>
<evidence type="ECO:0000256" key="1">
    <source>
        <dbReference type="ARBA" id="ARBA00004651"/>
    </source>
</evidence>
<reference evidence="12 13" key="1">
    <citation type="submission" date="2020-04" db="EMBL/GenBank/DDBJ databases">
        <title>Genome sequencing of Rosenbergiella species.</title>
        <authorList>
            <person name="Alvarez-Perez S."/>
            <person name="Lievens B."/>
        </authorList>
    </citation>
    <scope>NUCLEOTIDE SEQUENCE [LARGE SCALE GENOMIC DNA]</scope>
    <source>
        <strain evidence="12 13">CdVSA20.1</strain>
    </source>
</reference>
<comment type="catalytic activity">
    <reaction evidence="8">
        <text>2 GTP = 3',3'-c-di-GMP + 2 diphosphate</text>
        <dbReference type="Rhea" id="RHEA:24898"/>
        <dbReference type="ChEBI" id="CHEBI:33019"/>
        <dbReference type="ChEBI" id="CHEBI:37565"/>
        <dbReference type="ChEBI" id="CHEBI:58805"/>
        <dbReference type="EC" id="2.7.7.65"/>
    </reaction>
</comment>
<evidence type="ECO:0000256" key="6">
    <source>
        <dbReference type="ARBA" id="ARBA00022989"/>
    </source>
</evidence>
<feature type="transmembrane region" description="Helical" evidence="10">
    <location>
        <begin position="60"/>
        <end position="77"/>
    </location>
</feature>
<feature type="domain" description="GGDEF" evidence="11">
    <location>
        <begin position="323"/>
        <end position="461"/>
    </location>
</feature>
<dbReference type="Pfam" id="PF00990">
    <property type="entry name" value="GGDEF"/>
    <property type="match status" value="1"/>
</dbReference>
<feature type="transmembrane region" description="Helical" evidence="10">
    <location>
        <begin position="258"/>
        <end position="278"/>
    </location>
</feature>
<feature type="compositionally biased region" description="Polar residues" evidence="9">
    <location>
        <begin position="453"/>
        <end position="473"/>
    </location>
</feature>
<feature type="region of interest" description="Disordered" evidence="9">
    <location>
        <begin position="450"/>
        <end position="473"/>
    </location>
</feature>
<gene>
    <name evidence="12" type="ORF">HGT73_01670</name>
</gene>
<evidence type="ECO:0000256" key="10">
    <source>
        <dbReference type="SAM" id="Phobius"/>
    </source>
</evidence>
<feature type="transmembrane region" description="Helical" evidence="10">
    <location>
        <begin position="83"/>
        <end position="105"/>
    </location>
</feature>
<sequence length="473" mass="52841">MSFLNKYRKITDTVILFLLTFFFCYVGGHLRLPFVFSMFWIANAVIAGIFVRYPSTHRPINYLVCALAMFLNDYLFSGWLYSAILINTANIIFIAIVALGLKGLWKHHSKQLTPKQVLILFPVCLAAALASGIWGGIVSTSGTVASDIVINISLWVSEQLSTGLMILPLILSFKRSKKFEWQYTSVLAVLSVPVLFLFASLIKGPGSIVFPLPILIWCALVLPVFISTLITFLVGVLEIMMVYEDIMSNHALDSYPEAMALVSIRLGVAAMVLTPFMVSVTIDAITTLNKQLEIRANTDFLTQLLSRAGLFEKLSRLPLKNGQSVGMILFDIDYFKSINDTFGHQAGDEVLSDLGYLLRRDYKKKFYIARFGGEEFAMIGLNICQQALYEQAELLRQRVAQHEFSLGDRSLSITISLGLAMGTTKSNEGWQQLITRLMSQSDTRLYLSKAGGRNQTTPNWSEGSLLISDQRQT</sequence>
<dbReference type="InterPro" id="IPR043128">
    <property type="entry name" value="Rev_trsase/Diguanyl_cyclase"/>
</dbReference>
<feature type="transmembrane region" description="Helical" evidence="10">
    <location>
        <begin position="12"/>
        <end position="28"/>
    </location>
</feature>
<evidence type="ECO:0000259" key="11">
    <source>
        <dbReference type="PROSITE" id="PS50887"/>
    </source>
</evidence>
<proteinExistence type="predicted"/>
<dbReference type="Gene3D" id="3.30.70.270">
    <property type="match status" value="1"/>
</dbReference>
<evidence type="ECO:0000313" key="13">
    <source>
        <dbReference type="Proteomes" id="UP000786875"/>
    </source>
</evidence>
<feature type="transmembrane region" description="Helical" evidence="10">
    <location>
        <begin position="183"/>
        <end position="202"/>
    </location>
</feature>
<dbReference type="SMART" id="SM00267">
    <property type="entry name" value="GGDEF"/>
    <property type="match status" value="1"/>
</dbReference>
<organism evidence="12 13">
    <name type="scientific">Rosenbergiella australiborealis</name>
    <dbReference type="NCBI Taxonomy" id="1544696"/>
    <lineage>
        <taxon>Bacteria</taxon>
        <taxon>Pseudomonadati</taxon>
        <taxon>Pseudomonadota</taxon>
        <taxon>Gammaproteobacteria</taxon>
        <taxon>Enterobacterales</taxon>
        <taxon>Erwiniaceae</taxon>
        <taxon>Rosenbergiella</taxon>
    </lineage>
</organism>
<name>A0ABS5T168_9GAMM</name>
<dbReference type="InterPro" id="IPR007895">
    <property type="entry name" value="MASE1"/>
</dbReference>
<comment type="subcellular location">
    <subcellularLocation>
        <location evidence="1">Cell membrane</location>
        <topology evidence="1">Multi-pass membrane protein</topology>
    </subcellularLocation>
</comment>
<dbReference type="InterPro" id="IPR050469">
    <property type="entry name" value="Diguanylate_Cyclase"/>
</dbReference>
<comment type="caution">
    <text evidence="12">The sequence shown here is derived from an EMBL/GenBank/DDBJ whole genome shotgun (WGS) entry which is preliminary data.</text>
</comment>
<dbReference type="Proteomes" id="UP000786875">
    <property type="component" value="Unassembled WGS sequence"/>
</dbReference>
<evidence type="ECO:0000256" key="2">
    <source>
        <dbReference type="ARBA" id="ARBA00004665"/>
    </source>
</evidence>
<dbReference type="NCBIfam" id="TIGR00254">
    <property type="entry name" value="GGDEF"/>
    <property type="match status" value="1"/>
</dbReference>
<dbReference type="SUPFAM" id="SSF55073">
    <property type="entry name" value="Nucleotide cyclase"/>
    <property type="match status" value="1"/>
</dbReference>
<protein>
    <recommendedName>
        <fullName evidence="3">diguanylate cyclase</fullName>
        <ecNumber evidence="3">2.7.7.65</ecNumber>
    </recommendedName>
</protein>
<feature type="transmembrane region" description="Helical" evidence="10">
    <location>
        <begin position="149"/>
        <end position="171"/>
    </location>
</feature>
<evidence type="ECO:0000256" key="3">
    <source>
        <dbReference type="ARBA" id="ARBA00012528"/>
    </source>
</evidence>
<evidence type="ECO:0000256" key="5">
    <source>
        <dbReference type="ARBA" id="ARBA00022692"/>
    </source>
</evidence>
<dbReference type="PANTHER" id="PTHR45138">
    <property type="entry name" value="REGULATORY COMPONENTS OF SENSORY TRANSDUCTION SYSTEM"/>
    <property type="match status" value="1"/>
</dbReference>
<dbReference type="CDD" id="cd01949">
    <property type="entry name" value="GGDEF"/>
    <property type="match status" value="1"/>
</dbReference>
<evidence type="ECO:0000313" key="12">
    <source>
        <dbReference type="EMBL" id="MBT0726097.1"/>
    </source>
</evidence>
<keyword evidence="13" id="KW-1185">Reference proteome</keyword>
<feature type="transmembrane region" description="Helical" evidence="10">
    <location>
        <begin position="214"/>
        <end position="237"/>
    </location>
</feature>
<dbReference type="EC" id="2.7.7.65" evidence="3"/>
<dbReference type="Pfam" id="PF05231">
    <property type="entry name" value="MASE1"/>
    <property type="match status" value="1"/>
</dbReference>
<dbReference type="PROSITE" id="PS50887">
    <property type="entry name" value="GGDEF"/>
    <property type="match status" value="1"/>
</dbReference>
<keyword evidence="4" id="KW-1003">Cell membrane</keyword>
<feature type="transmembrane region" description="Helical" evidence="10">
    <location>
        <begin position="34"/>
        <end position="53"/>
    </location>
</feature>
<dbReference type="InterPro" id="IPR000160">
    <property type="entry name" value="GGDEF_dom"/>
</dbReference>
<comment type="pathway">
    <text evidence="2">Purine metabolism; 3',5'-cyclic di-GMP biosynthesis.</text>
</comment>
<dbReference type="InterPro" id="IPR029787">
    <property type="entry name" value="Nucleotide_cyclase"/>
</dbReference>
<evidence type="ECO:0000256" key="9">
    <source>
        <dbReference type="SAM" id="MobiDB-lite"/>
    </source>
</evidence>
<keyword evidence="7 10" id="KW-0472">Membrane</keyword>
<dbReference type="RefSeq" id="WP_214211914.1">
    <property type="nucleotide sequence ID" value="NZ_JABBFO010000001.1"/>
</dbReference>
<evidence type="ECO:0000256" key="8">
    <source>
        <dbReference type="ARBA" id="ARBA00034247"/>
    </source>
</evidence>
<accession>A0ABS5T168</accession>
<feature type="transmembrane region" description="Helical" evidence="10">
    <location>
        <begin position="117"/>
        <end position="137"/>
    </location>
</feature>